<feature type="domain" description="DUF1254" evidence="2">
    <location>
        <begin position="143"/>
        <end position="271"/>
    </location>
</feature>
<evidence type="ECO:0000313" key="3">
    <source>
        <dbReference type="EMBL" id="SEH12104.1"/>
    </source>
</evidence>
<gene>
    <name evidence="3" type="ORF">SAMN04487967_0654</name>
</gene>
<dbReference type="Pfam" id="PF06863">
    <property type="entry name" value="DUF1254"/>
    <property type="match status" value="1"/>
</dbReference>
<keyword evidence="4" id="KW-1185">Reference proteome</keyword>
<dbReference type="Proteomes" id="UP000199112">
    <property type="component" value="Unassembled WGS sequence"/>
</dbReference>
<dbReference type="InterPro" id="IPR010621">
    <property type="entry name" value="DUF1214"/>
</dbReference>
<dbReference type="PANTHER" id="PTHR36509:SF2">
    <property type="entry name" value="BLL3101 PROTEIN"/>
    <property type="match status" value="1"/>
</dbReference>
<dbReference type="Gene3D" id="2.60.120.600">
    <property type="entry name" value="Domain of unknown function DUF1214, C-terminal domain"/>
    <property type="match status" value="1"/>
</dbReference>
<dbReference type="Pfam" id="PF06742">
    <property type="entry name" value="DUF1214"/>
    <property type="match status" value="1"/>
</dbReference>
<protein>
    <submittedName>
        <fullName evidence="3">Uncharacterized conserved protein</fullName>
    </submittedName>
</protein>
<dbReference type="PROSITE" id="PS51318">
    <property type="entry name" value="TAT"/>
    <property type="match status" value="1"/>
</dbReference>
<dbReference type="InterPro" id="IPR037049">
    <property type="entry name" value="DUF1214_C_sf"/>
</dbReference>
<sequence>MSKKTDHTTPELDVKLLRSPRRTALRGTNTHQGIPDSDETVDGVHQFSTRTLTRREALQRGGIIAGGLTLGGPTVTRTVAADRESEASHGNDTDASVAAIAEDAYLYGLQQVIFYVTRFNYTQNEDSDVFVGINRLYYPNEGRPITADFTAVVSPNATTLYGQGVLDLQDDPVVIEMPEVTDRYFSLELMNQYGIYPLYAGNQFTGTDARSYLILPDDYEGEIPGDFAATDVVQTGTKTLLTELRYALRDPTDESEIAYINDLQEQTTITPLSEWLENDCSGVPWADQSVIPGDYETIPRMAELTEQQVENQTAADFFTLLNLVLNDPSMPLIDDSRKEAAMLERLEQVGIGPGLAFDWSSLETDVQEALTSGFESGFERVRAAAVEANGDVMVDMNGWNVLQNTGDFRTDWLTRAAMADFGFAGPDSPASHAAGFKFTDANGEPLDGSNQYTITFDLEDMPPVTEFWEIPIYDAQGYFVENELDRYSINSYMLEEGLLDTDGDELVIYVQQEEPADPEQATNWLPAPEGGMRFAARFYGPRWSVVDGSYDMPEVVPAEEW</sequence>
<dbReference type="InterPro" id="IPR006311">
    <property type="entry name" value="TAT_signal"/>
</dbReference>
<evidence type="ECO:0000259" key="1">
    <source>
        <dbReference type="Pfam" id="PF06742"/>
    </source>
</evidence>
<dbReference type="RefSeq" id="WP_245726655.1">
    <property type="nucleotide sequence ID" value="NZ_FNWL01000001.1"/>
</dbReference>
<dbReference type="InterPro" id="IPR010679">
    <property type="entry name" value="DUF1254"/>
</dbReference>
<proteinExistence type="predicted"/>
<dbReference type="EMBL" id="FNWL01000001">
    <property type="protein sequence ID" value="SEH12104.1"/>
    <property type="molecule type" value="Genomic_DNA"/>
</dbReference>
<dbReference type="PANTHER" id="PTHR36509">
    <property type="entry name" value="BLL3101 PROTEIN"/>
    <property type="match status" value="1"/>
</dbReference>
<reference evidence="4" key="1">
    <citation type="submission" date="2016-10" db="EMBL/GenBank/DDBJ databases">
        <authorList>
            <person name="Varghese N."/>
            <person name="Submissions S."/>
        </authorList>
    </citation>
    <scope>NUCLEOTIDE SEQUENCE [LARGE SCALE GENOMIC DNA]</scope>
    <source>
        <strain evidence="4">CGMCC 1.8981</strain>
    </source>
</reference>
<dbReference type="Gene3D" id="2.60.40.1610">
    <property type="entry name" value="Domain of unknown function DUF1254"/>
    <property type="match status" value="1"/>
</dbReference>
<evidence type="ECO:0000259" key="2">
    <source>
        <dbReference type="Pfam" id="PF06863"/>
    </source>
</evidence>
<accession>A0A1H6FQT1</accession>
<dbReference type="AlphaFoldDB" id="A0A1H6FQT1"/>
<dbReference type="SUPFAM" id="SSF160935">
    <property type="entry name" value="VPA0735-like"/>
    <property type="match status" value="1"/>
</dbReference>
<evidence type="ECO:0000313" key="4">
    <source>
        <dbReference type="Proteomes" id="UP000199112"/>
    </source>
</evidence>
<name>A0A1H6FQT1_9EURY</name>
<feature type="domain" description="DUF1214" evidence="1">
    <location>
        <begin position="438"/>
        <end position="542"/>
    </location>
</feature>
<organism evidence="3 4">
    <name type="scientific">Natronorubrum sediminis</name>
    <dbReference type="NCBI Taxonomy" id="640943"/>
    <lineage>
        <taxon>Archaea</taxon>
        <taxon>Methanobacteriati</taxon>
        <taxon>Methanobacteriota</taxon>
        <taxon>Stenosarchaea group</taxon>
        <taxon>Halobacteria</taxon>
        <taxon>Halobacteriales</taxon>
        <taxon>Natrialbaceae</taxon>
        <taxon>Natronorubrum</taxon>
    </lineage>
</organism>
<dbReference type="InterPro" id="IPR037050">
    <property type="entry name" value="DUF1254_sf"/>
</dbReference>